<sequence length="1077" mass="115689">MASYQARQRDPLLDQNTQAALERRGKELLGAVLVVLGVLTAMLLGSYAPDDPSWMAVSSAPVHNWLGRIGAGIASPMIVIVGKGAWLVPCGLAVWGMRFILHIGEERLSGRIVFFPIAVAVASVFSALLVPGAEWRQAYGLGGHFGDMIAGSLLGISPVSGSFGLTLMSVVLFFAMIAMTLFVLGFEKTELGTMARVAALSAATLYDRAMNALGTGAMASVQAARQAAEHARQRRAEAARQAAELAAWEQQQAELQQRDWSVDDGYAPQPTRSASRVRRAPEPMSDAYDDPRAELIEPQWDNVFEDDDTPAPPPERIRARIARAVQTRAEAVPPAAPAMQDSYYAEPRTPLRAEPRDSRAAAAPVAPTASPVAPAPAPVTAPAPATPASVLAAVAARLSRGARAAAAPAPVAPPLRRAEPPLQAQPRYMPGLSAHSGFSAPRPAAPPRPAEPLRPRMPEPPVMAPEPAPEADLYEAPGDIAPAEAGWTAPSRREVVAAPEEDDFDRNAFATLDEDDDDDDAIPPLPAHAGLIRQASPAAAPERRVMTAPRKAPAPSRQAVAEAQPRLGLEASGHPAYETPPLSLLANPTTIERHMLSDEALEENARMLESVLEDYGVKGEIVSVRPGPVVTMYELEPAPGLKASRVIGLADDIARSMSALSARVSTVPGRSVIGIELPNVHREKVLLREILASRDFGDSNMRLPLALGKDIGGAPVIANLSKMPHLLIAGTTGSGKSVAINTMILSLLYKLSPEECRLIMVDPKMLELSVYDGIPHLLSPVVTDPKKAVVALKWVVGEMEERYRKMSKMGVRNIEGYNGRVREALSKNEMFKRTVQTGFDEETGEPVFETEEFQPQAFPYIVVIVDEMADLMMVAGKEIEACIQRLAQMARASGIHLIMATQRPSVDVITGTIKANFPTRISFQVTSKIDSRTILGEQGAEQLLGMGDMLYMGTGSRITRIHGPFVSDEEVEEIVNHLKSFGPPEYMSGVVEGPDEEMASDIDQVLGLGGNSEGEDALYDQAVAIVARDRKCSTSYIQRKLGIGYNKAARLVEQMEDEGVVSPANHVGKREILVPEA</sequence>
<dbReference type="InterPro" id="IPR002543">
    <property type="entry name" value="FtsK_dom"/>
</dbReference>
<evidence type="ECO:0000259" key="20">
    <source>
        <dbReference type="PROSITE" id="PS50901"/>
    </source>
</evidence>
<comment type="function">
    <text evidence="14">Essential cell division protein that coordinates cell division and chromosome segregation. The N-terminus is involved in assembly of the cell-division machinery. The C-terminus functions as a DNA motor that moves dsDNA in an ATP-dependent manner towards the dif recombination site, which is located within the replication terminus region. Translocation stops specifically at Xer-dif sites, where FtsK interacts with the Xer recombinase, allowing activation of chromosome unlinking by recombination. FtsK orienting polar sequences (KOPS) guide the direction of DNA translocation. FtsK can remove proteins from DNA as it translocates, but translocation stops specifically at XerCD-dif site, thereby preventing removal of XerC and XerD from dif.</text>
</comment>
<evidence type="ECO:0000256" key="9">
    <source>
        <dbReference type="ARBA" id="ARBA00022840"/>
    </source>
</evidence>
<feature type="binding site" evidence="16">
    <location>
        <begin position="730"/>
        <end position="737"/>
    </location>
    <ligand>
        <name>ATP</name>
        <dbReference type="ChEBI" id="CHEBI:30616"/>
    </ligand>
</feature>
<dbReference type="Pfam" id="PF13491">
    <property type="entry name" value="FtsK_4TM"/>
    <property type="match status" value="1"/>
</dbReference>
<feature type="domain" description="FtsK" evidence="20">
    <location>
        <begin position="713"/>
        <end position="932"/>
    </location>
</feature>
<dbReference type="STRING" id="1105367.CG50_11435"/>
<keyword evidence="7 16" id="KW-0547">Nucleotide-binding</keyword>
<comment type="similarity">
    <text evidence="2">Belongs to the FtsK/SpoIIIE/SftA family.</text>
</comment>
<dbReference type="eggNOG" id="COG1674">
    <property type="taxonomic scope" value="Bacteria"/>
</dbReference>
<gene>
    <name evidence="21" type="ORF">CG50_11435</name>
</gene>
<protein>
    <recommendedName>
        <fullName evidence="3">DNA translocase FtsK</fullName>
    </recommendedName>
</protein>
<keyword evidence="5 21" id="KW-0132">Cell division</keyword>
<feature type="region of interest" description="Disordered" evidence="18">
    <location>
        <begin position="511"/>
        <end position="562"/>
    </location>
</feature>
<keyword evidence="8" id="KW-0159">Chromosome partition</keyword>
<dbReference type="GO" id="GO:0003677">
    <property type="term" value="F:DNA binding"/>
    <property type="evidence" value="ECO:0007669"/>
    <property type="project" value="UniProtKB-KW"/>
</dbReference>
<dbReference type="EMBL" id="JFZB01000005">
    <property type="protein sequence ID" value="KFI28824.1"/>
    <property type="molecule type" value="Genomic_DNA"/>
</dbReference>
<dbReference type="GO" id="GO:0005524">
    <property type="term" value="F:ATP binding"/>
    <property type="evidence" value="ECO:0007669"/>
    <property type="project" value="UniProtKB-UniRule"/>
</dbReference>
<dbReference type="OrthoDB" id="9807790at2"/>
<feature type="transmembrane region" description="Helical" evidence="19">
    <location>
        <begin position="108"/>
        <end position="130"/>
    </location>
</feature>
<dbReference type="Pfam" id="PF17854">
    <property type="entry name" value="FtsK_alpha"/>
    <property type="match status" value="1"/>
</dbReference>
<evidence type="ECO:0000256" key="15">
    <source>
        <dbReference type="ARBA" id="ARBA00025923"/>
    </source>
</evidence>
<dbReference type="SUPFAM" id="SSF46785">
    <property type="entry name" value="Winged helix' DNA-binding domain"/>
    <property type="match status" value="1"/>
</dbReference>
<keyword evidence="9 16" id="KW-0067">ATP-binding</keyword>
<reference evidence="21 22" key="1">
    <citation type="submission" date="2014-03" db="EMBL/GenBank/DDBJ databases">
        <title>Genome of Paenirhodobacter enshiensis DW2-9.</title>
        <authorList>
            <person name="Wang D."/>
            <person name="Wang G."/>
        </authorList>
    </citation>
    <scope>NUCLEOTIDE SEQUENCE [LARGE SCALE GENOMIC DNA]</scope>
    <source>
        <strain evidence="21 22">DW2-9</strain>
    </source>
</reference>
<dbReference type="InterPro" id="IPR041027">
    <property type="entry name" value="FtsK_alpha"/>
</dbReference>
<feature type="transmembrane region" description="Helical" evidence="19">
    <location>
        <begin position="163"/>
        <end position="186"/>
    </location>
</feature>
<organism evidence="21 22">
    <name type="scientific">Paenirhodobacter enshiensis</name>
    <dbReference type="NCBI Taxonomy" id="1105367"/>
    <lineage>
        <taxon>Bacteria</taxon>
        <taxon>Pseudomonadati</taxon>
        <taxon>Pseudomonadota</taxon>
        <taxon>Alphaproteobacteria</taxon>
        <taxon>Rhodobacterales</taxon>
        <taxon>Rhodobacter group</taxon>
        <taxon>Paenirhodobacter</taxon>
    </lineage>
</organism>
<feature type="transmembrane region" description="Helical" evidence="19">
    <location>
        <begin position="69"/>
        <end position="96"/>
    </location>
</feature>
<keyword evidence="6 19" id="KW-0812">Transmembrane</keyword>
<keyword evidence="13" id="KW-0131">Cell cycle</keyword>
<evidence type="ECO:0000256" key="3">
    <source>
        <dbReference type="ARBA" id="ARBA00020887"/>
    </source>
</evidence>
<comment type="subunit">
    <text evidence="15">Homohexamer. Forms a ring that surrounds DNA.</text>
</comment>
<dbReference type="InterPro" id="IPR018541">
    <property type="entry name" value="Ftsk_gamma"/>
</dbReference>
<comment type="caution">
    <text evidence="21">The sequence shown here is derived from an EMBL/GenBank/DDBJ whole genome shotgun (WGS) entry which is preliminary data.</text>
</comment>
<keyword evidence="4" id="KW-1003">Cell membrane</keyword>
<dbReference type="SMART" id="SM00382">
    <property type="entry name" value="AAA"/>
    <property type="match status" value="1"/>
</dbReference>
<evidence type="ECO:0000256" key="2">
    <source>
        <dbReference type="ARBA" id="ARBA00006474"/>
    </source>
</evidence>
<feature type="region of interest" description="Disordered" evidence="18">
    <location>
        <begin position="432"/>
        <end position="474"/>
    </location>
</feature>
<dbReference type="GO" id="GO:0005886">
    <property type="term" value="C:plasma membrane"/>
    <property type="evidence" value="ECO:0007669"/>
    <property type="project" value="UniProtKB-SubCell"/>
</dbReference>
<evidence type="ECO:0000256" key="6">
    <source>
        <dbReference type="ARBA" id="ARBA00022692"/>
    </source>
</evidence>
<dbReference type="GO" id="GO:0051301">
    <property type="term" value="P:cell division"/>
    <property type="evidence" value="ECO:0007669"/>
    <property type="project" value="UniProtKB-KW"/>
</dbReference>
<feature type="coiled-coil region" evidence="17">
    <location>
        <begin position="221"/>
        <end position="258"/>
    </location>
</feature>
<keyword evidence="11" id="KW-0238">DNA-binding</keyword>
<feature type="compositionally biased region" description="Acidic residues" evidence="18">
    <location>
        <begin position="512"/>
        <end position="521"/>
    </location>
</feature>
<comment type="subcellular location">
    <subcellularLocation>
        <location evidence="1">Cell membrane</location>
        <topology evidence="1">Multi-pass membrane protein</topology>
    </subcellularLocation>
</comment>
<evidence type="ECO:0000256" key="4">
    <source>
        <dbReference type="ARBA" id="ARBA00022475"/>
    </source>
</evidence>
<keyword evidence="10 19" id="KW-1133">Transmembrane helix</keyword>
<evidence type="ECO:0000256" key="12">
    <source>
        <dbReference type="ARBA" id="ARBA00023136"/>
    </source>
</evidence>
<dbReference type="Gene3D" id="1.10.10.10">
    <property type="entry name" value="Winged helix-like DNA-binding domain superfamily/Winged helix DNA-binding domain"/>
    <property type="match status" value="1"/>
</dbReference>
<dbReference type="InterPro" id="IPR027417">
    <property type="entry name" value="P-loop_NTPase"/>
</dbReference>
<evidence type="ECO:0000256" key="1">
    <source>
        <dbReference type="ARBA" id="ARBA00004651"/>
    </source>
</evidence>
<keyword evidence="12 19" id="KW-0472">Membrane</keyword>
<feature type="transmembrane region" description="Helical" evidence="19">
    <location>
        <begin position="28"/>
        <end position="49"/>
    </location>
</feature>
<dbReference type="PROSITE" id="PS50901">
    <property type="entry name" value="FTSK"/>
    <property type="match status" value="1"/>
</dbReference>
<dbReference type="Proteomes" id="UP000028824">
    <property type="component" value="Unassembled WGS sequence"/>
</dbReference>
<dbReference type="CDD" id="cd01127">
    <property type="entry name" value="TrwB_TraG_TraD_VirD4"/>
    <property type="match status" value="1"/>
</dbReference>
<keyword evidence="22" id="KW-1185">Reference proteome</keyword>
<feature type="compositionally biased region" description="Low complexity" evidence="18">
    <location>
        <begin position="360"/>
        <end position="372"/>
    </location>
</feature>
<evidence type="ECO:0000256" key="17">
    <source>
        <dbReference type="SAM" id="Coils"/>
    </source>
</evidence>
<evidence type="ECO:0000256" key="5">
    <source>
        <dbReference type="ARBA" id="ARBA00022618"/>
    </source>
</evidence>
<dbReference type="Pfam" id="PF01580">
    <property type="entry name" value="FtsK_SpoIIIE"/>
    <property type="match status" value="1"/>
</dbReference>
<name>A0A086Y3H4_9RHOB</name>
<evidence type="ECO:0000313" key="22">
    <source>
        <dbReference type="Proteomes" id="UP000028824"/>
    </source>
</evidence>
<accession>A0A086Y3H4</accession>
<dbReference type="AlphaFoldDB" id="A0A086Y3H4"/>
<evidence type="ECO:0000256" key="16">
    <source>
        <dbReference type="PROSITE-ProRule" id="PRU00289"/>
    </source>
</evidence>
<dbReference type="Gene3D" id="3.40.50.300">
    <property type="entry name" value="P-loop containing nucleotide triphosphate hydrolases"/>
    <property type="match status" value="1"/>
</dbReference>
<dbReference type="InterPro" id="IPR003593">
    <property type="entry name" value="AAA+_ATPase"/>
</dbReference>
<proteinExistence type="inferred from homology"/>
<dbReference type="InterPro" id="IPR050206">
    <property type="entry name" value="FtsK/SpoIIIE/SftA"/>
</dbReference>
<dbReference type="RefSeq" id="WP_036635240.1">
    <property type="nucleotide sequence ID" value="NZ_JFZB01000005.1"/>
</dbReference>
<dbReference type="SMART" id="SM00843">
    <property type="entry name" value="Ftsk_gamma"/>
    <property type="match status" value="1"/>
</dbReference>
<dbReference type="Gene3D" id="3.30.980.40">
    <property type="match status" value="1"/>
</dbReference>
<dbReference type="InterPro" id="IPR036388">
    <property type="entry name" value="WH-like_DNA-bd_sf"/>
</dbReference>
<evidence type="ECO:0000256" key="8">
    <source>
        <dbReference type="ARBA" id="ARBA00022829"/>
    </source>
</evidence>
<dbReference type="InterPro" id="IPR036390">
    <property type="entry name" value="WH_DNA-bd_sf"/>
</dbReference>
<keyword evidence="17" id="KW-0175">Coiled coil</keyword>
<evidence type="ECO:0000256" key="10">
    <source>
        <dbReference type="ARBA" id="ARBA00022989"/>
    </source>
</evidence>
<evidence type="ECO:0000256" key="19">
    <source>
        <dbReference type="SAM" id="Phobius"/>
    </source>
</evidence>
<dbReference type="SUPFAM" id="SSF52540">
    <property type="entry name" value="P-loop containing nucleoside triphosphate hydrolases"/>
    <property type="match status" value="1"/>
</dbReference>
<evidence type="ECO:0000256" key="13">
    <source>
        <dbReference type="ARBA" id="ARBA00023306"/>
    </source>
</evidence>
<dbReference type="InterPro" id="IPR025199">
    <property type="entry name" value="FtsK_4TM"/>
</dbReference>
<feature type="region of interest" description="Disordered" evidence="18">
    <location>
        <begin position="262"/>
        <end position="289"/>
    </location>
</feature>
<evidence type="ECO:0000313" key="21">
    <source>
        <dbReference type="EMBL" id="KFI28824.1"/>
    </source>
</evidence>
<evidence type="ECO:0000256" key="7">
    <source>
        <dbReference type="ARBA" id="ARBA00022741"/>
    </source>
</evidence>
<feature type="region of interest" description="Disordered" evidence="18">
    <location>
        <begin position="351"/>
        <end position="378"/>
    </location>
</feature>
<evidence type="ECO:0000256" key="18">
    <source>
        <dbReference type="SAM" id="MobiDB-lite"/>
    </source>
</evidence>
<dbReference type="Pfam" id="PF09397">
    <property type="entry name" value="FtsK_gamma"/>
    <property type="match status" value="1"/>
</dbReference>
<dbReference type="PANTHER" id="PTHR22683">
    <property type="entry name" value="SPORULATION PROTEIN RELATED"/>
    <property type="match status" value="1"/>
</dbReference>
<evidence type="ECO:0000256" key="14">
    <source>
        <dbReference type="ARBA" id="ARBA00024784"/>
    </source>
</evidence>
<feature type="compositionally biased region" description="Pro residues" evidence="18">
    <location>
        <begin position="458"/>
        <end position="468"/>
    </location>
</feature>
<evidence type="ECO:0000256" key="11">
    <source>
        <dbReference type="ARBA" id="ARBA00023125"/>
    </source>
</evidence>
<dbReference type="PANTHER" id="PTHR22683:SF41">
    <property type="entry name" value="DNA TRANSLOCASE FTSK"/>
    <property type="match status" value="1"/>
</dbReference>
<dbReference type="GO" id="GO:0007059">
    <property type="term" value="P:chromosome segregation"/>
    <property type="evidence" value="ECO:0007669"/>
    <property type="project" value="UniProtKB-KW"/>
</dbReference>